<accession>A0A7V7TXM2</accession>
<gene>
    <name evidence="2" type="ORF">F6X38_08065</name>
</gene>
<dbReference type="AlphaFoldDB" id="A0A7V7TXM2"/>
<keyword evidence="3" id="KW-1185">Reference proteome</keyword>
<dbReference type="InterPro" id="IPR001387">
    <property type="entry name" value="Cro/C1-type_HTH"/>
</dbReference>
<evidence type="ECO:0000259" key="1">
    <source>
        <dbReference type="PROSITE" id="PS50943"/>
    </source>
</evidence>
<name>A0A7V7TXM2_9HYPH</name>
<dbReference type="SUPFAM" id="SSF47413">
    <property type="entry name" value="lambda repressor-like DNA-binding domains"/>
    <property type="match status" value="1"/>
</dbReference>
<protein>
    <submittedName>
        <fullName evidence="2">Helix-turn-helix transcriptional regulator</fullName>
    </submittedName>
</protein>
<evidence type="ECO:0000313" key="2">
    <source>
        <dbReference type="EMBL" id="KAB0680923.1"/>
    </source>
</evidence>
<dbReference type="EMBL" id="VZDO01000004">
    <property type="protein sequence ID" value="KAB0680923.1"/>
    <property type="molecule type" value="Genomic_DNA"/>
</dbReference>
<dbReference type="PROSITE" id="PS50943">
    <property type="entry name" value="HTH_CROC1"/>
    <property type="match status" value="1"/>
</dbReference>
<dbReference type="Proteomes" id="UP000432089">
    <property type="component" value="Unassembled WGS sequence"/>
</dbReference>
<dbReference type="CDD" id="cd00093">
    <property type="entry name" value="HTH_XRE"/>
    <property type="match status" value="1"/>
</dbReference>
<dbReference type="Pfam" id="PF01381">
    <property type="entry name" value="HTH_3"/>
    <property type="match status" value="1"/>
</dbReference>
<organism evidence="2 3">
    <name type="scientific">Plantimonas leprariae</name>
    <dbReference type="NCBI Taxonomy" id="2615207"/>
    <lineage>
        <taxon>Bacteria</taxon>
        <taxon>Pseudomonadati</taxon>
        <taxon>Pseudomonadota</taxon>
        <taxon>Alphaproteobacteria</taxon>
        <taxon>Hyphomicrobiales</taxon>
        <taxon>Aurantimonadaceae</taxon>
        <taxon>Plantimonas</taxon>
    </lineage>
</organism>
<comment type="caution">
    <text evidence="2">The sequence shown here is derived from an EMBL/GenBank/DDBJ whole genome shotgun (WGS) entry which is preliminary data.</text>
</comment>
<sequence length="120" mass="13335">MRGDTARRFCCSLSCSRMRDDANPGVSVLGCVMVRQSKIRFEDRCLSRVLQRLRVEKGLTLAAVATHLETSYQQIQKYETNANRVMFTTFLGLAKALGCTPQELLQEVEAEMASASGQAN</sequence>
<dbReference type="InterPro" id="IPR010982">
    <property type="entry name" value="Lambda_DNA-bd_dom_sf"/>
</dbReference>
<evidence type="ECO:0000313" key="3">
    <source>
        <dbReference type="Proteomes" id="UP000432089"/>
    </source>
</evidence>
<feature type="domain" description="HTH cro/C1-type" evidence="1">
    <location>
        <begin position="50"/>
        <end position="104"/>
    </location>
</feature>
<dbReference type="Gene3D" id="1.10.260.40">
    <property type="entry name" value="lambda repressor-like DNA-binding domains"/>
    <property type="match status" value="1"/>
</dbReference>
<reference evidence="2 3" key="1">
    <citation type="submission" date="2019-09" db="EMBL/GenBank/DDBJ databases">
        <title>YIM 132180 draft genome.</title>
        <authorList>
            <person name="Zhang K."/>
        </authorList>
    </citation>
    <scope>NUCLEOTIDE SEQUENCE [LARGE SCALE GENOMIC DNA]</scope>
    <source>
        <strain evidence="2 3">YIM 132180</strain>
    </source>
</reference>
<dbReference type="SMART" id="SM00530">
    <property type="entry name" value="HTH_XRE"/>
    <property type="match status" value="1"/>
</dbReference>
<dbReference type="GO" id="GO:0003677">
    <property type="term" value="F:DNA binding"/>
    <property type="evidence" value="ECO:0007669"/>
    <property type="project" value="InterPro"/>
</dbReference>
<proteinExistence type="predicted"/>